<feature type="domain" description="Calponin-homology (CH)" evidence="11">
    <location>
        <begin position="2"/>
        <end position="103"/>
    </location>
</feature>
<evidence type="ECO:0000256" key="2">
    <source>
        <dbReference type="ARBA" id="ARBA00010729"/>
    </source>
</evidence>
<dbReference type="GO" id="GO:0051233">
    <property type="term" value="C:spindle midzone"/>
    <property type="evidence" value="ECO:0007669"/>
    <property type="project" value="UniProtKB-ARBA"/>
</dbReference>
<comment type="similarity">
    <text evidence="2">Belongs to the MAPRE family.</text>
</comment>
<dbReference type="Gene3D" id="1.10.418.10">
    <property type="entry name" value="Calponin-like domain"/>
    <property type="match status" value="1"/>
</dbReference>
<keyword evidence="3" id="KW-0963">Cytoplasm</keyword>
<dbReference type="AlphaFoldDB" id="A0A8H6CGK2"/>
<keyword evidence="7" id="KW-0206">Cytoskeleton</keyword>
<dbReference type="FunFam" id="1.10.418.10:FF:000028">
    <property type="entry name" value="RP/EB family microtubule-associated protein"/>
    <property type="match status" value="1"/>
</dbReference>
<evidence type="ECO:0000256" key="10">
    <source>
        <dbReference type="SAM" id="MobiDB-lite"/>
    </source>
</evidence>
<dbReference type="PROSITE" id="PS51230">
    <property type="entry name" value="EB1_C"/>
    <property type="match status" value="1"/>
</dbReference>
<dbReference type="PROSITE" id="PS50021">
    <property type="entry name" value="CH"/>
    <property type="match status" value="1"/>
</dbReference>
<evidence type="ECO:0000259" key="11">
    <source>
        <dbReference type="PROSITE" id="PS50021"/>
    </source>
</evidence>
<name>A0A8H6CGK2_9LECA</name>
<dbReference type="InterPro" id="IPR036872">
    <property type="entry name" value="CH_dom_sf"/>
</dbReference>
<dbReference type="GeneID" id="59329271"/>
<evidence type="ECO:0000256" key="5">
    <source>
        <dbReference type="ARBA" id="ARBA00022701"/>
    </source>
</evidence>
<dbReference type="Gene3D" id="1.20.5.1430">
    <property type="match status" value="1"/>
</dbReference>
<keyword evidence="4" id="KW-0132">Cell division</keyword>
<comment type="subcellular location">
    <subcellularLocation>
        <location evidence="1">Cytoplasm</location>
        <location evidence="1">Cytoskeleton</location>
    </subcellularLocation>
</comment>
<dbReference type="Pfam" id="PF00307">
    <property type="entry name" value="CH"/>
    <property type="match status" value="1"/>
</dbReference>
<dbReference type="GO" id="GO:0051010">
    <property type="term" value="F:microtubule plus-end binding"/>
    <property type="evidence" value="ECO:0007669"/>
    <property type="project" value="UniProtKB-ARBA"/>
</dbReference>
<keyword evidence="8" id="KW-0131">Cell cycle</keyword>
<dbReference type="InterPro" id="IPR004953">
    <property type="entry name" value="EB1_C"/>
</dbReference>
<dbReference type="InterPro" id="IPR027328">
    <property type="entry name" value="MAPRE"/>
</dbReference>
<keyword evidence="5 9" id="KW-0493">Microtubule</keyword>
<dbReference type="EMBL" id="JACCJB010000011">
    <property type="protein sequence ID" value="KAF6222804.1"/>
    <property type="molecule type" value="Genomic_DNA"/>
</dbReference>
<dbReference type="PANTHER" id="PTHR10623">
    <property type="entry name" value="MICROTUBULE-ASSOCIATED PROTEIN RP/EB FAMILY MEMBER"/>
    <property type="match status" value="1"/>
</dbReference>
<accession>A0A8H6CGK2</accession>
<dbReference type="InterPro" id="IPR001715">
    <property type="entry name" value="CH_dom"/>
</dbReference>
<feature type="domain" description="EB1 C-terminal" evidence="12">
    <location>
        <begin position="164"/>
        <end position="241"/>
    </location>
</feature>
<dbReference type="RefSeq" id="XP_037152150.1">
    <property type="nucleotide sequence ID" value="XM_037291788.1"/>
</dbReference>
<dbReference type="Pfam" id="PF03271">
    <property type="entry name" value="EB1"/>
    <property type="match status" value="1"/>
</dbReference>
<reference evidence="13 14" key="1">
    <citation type="journal article" date="2020" name="Genomics">
        <title>Complete, high-quality genomes from long-read metagenomic sequencing of two wolf lichen thalli reveals enigmatic genome architecture.</title>
        <authorList>
            <person name="McKenzie S.K."/>
            <person name="Walston R.F."/>
            <person name="Allen J.L."/>
        </authorList>
    </citation>
    <scope>NUCLEOTIDE SEQUENCE [LARGE SCALE GENOMIC DNA]</scope>
    <source>
        <strain evidence="13">WasteWater1</strain>
    </source>
</reference>
<feature type="compositionally biased region" description="Low complexity" evidence="10">
    <location>
        <begin position="123"/>
        <end position="165"/>
    </location>
</feature>
<gene>
    <name evidence="13" type="ORF">HO133_000853</name>
</gene>
<dbReference type="GO" id="GO:0030473">
    <property type="term" value="P:nuclear migration along microtubule"/>
    <property type="evidence" value="ECO:0007669"/>
    <property type="project" value="UniProtKB-ARBA"/>
</dbReference>
<evidence type="ECO:0000256" key="6">
    <source>
        <dbReference type="ARBA" id="ARBA00022776"/>
    </source>
</evidence>
<keyword evidence="6" id="KW-0498">Mitosis</keyword>
<keyword evidence="14" id="KW-1185">Reference proteome</keyword>
<organism evidence="13 14">
    <name type="scientific">Letharia lupina</name>
    <dbReference type="NCBI Taxonomy" id="560253"/>
    <lineage>
        <taxon>Eukaryota</taxon>
        <taxon>Fungi</taxon>
        <taxon>Dikarya</taxon>
        <taxon>Ascomycota</taxon>
        <taxon>Pezizomycotina</taxon>
        <taxon>Lecanoromycetes</taxon>
        <taxon>OSLEUM clade</taxon>
        <taxon>Lecanoromycetidae</taxon>
        <taxon>Lecanorales</taxon>
        <taxon>Lecanorineae</taxon>
        <taxon>Parmeliaceae</taxon>
        <taxon>Letharia</taxon>
    </lineage>
</organism>
<evidence type="ECO:0000256" key="8">
    <source>
        <dbReference type="ARBA" id="ARBA00023306"/>
    </source>
</evidence>
<proteinExistence type="inferred from homology"/>
<dbReference type="SUPFAM" id="SSF47576">
    <property type="entry name" value="Calponin-homology domain, CH-domain"/>
    <property type="match status" value="1"/>
</dbReference>
<evidence type="ECO:0000256" key="1">
    <source>
        <dbReference type="ARBA" id="ARBA00004245"/>
    </source>
</evidence>
<dbReference type="GO" id="GO:0051301">
    <property type="term" value="P:cell division"/>
    <property type="evidence" value="ECO:0007669"/>
    <property type="project" value="UniProtKB-KW"/>
</dbReference>
<dbReference type="SUPFAM" id="SSF140612">
    <property type="entry name" value="EB1 dimerisation domain-like"/>
    <property type="match status" value="1"/>
</dbReference>
<evidence type="ECO:0000256" key="7">
    <source>
        <dbReference type="ARBA" id="ARBA00023212"/>
    </source>
</evidence>
<dbReference type="GO" id="GO:0035371">
    <property type="term" value="C:microtubule plus-end"/>
    <property type="evidence" value="ECO:0007669"/>
    <property type="project" value="UniProtKB-ARBA"/>
</dbReference>
<feature type="region of interest" description="Disordered" evidence="10">
    <location>
        <begin position="122"/>
        <end position="178"/>
    </location>
</feature>
<sequence>MGESRQELLAWLNNLLQLNVTKVEQCGTGAALCQIYDSIFQDLPMSRVKFNVNTEYAYLQNFKILQNAFTKHQIERPVPVESLVKCKMQDNLEFLQWSKRYWDQYYPGGDYDALARRKGAGGAPAAAAPTPVSSRTSGAGVSATSAARRGTTPTTSTTSAARGARQPTGGASAAVSAENTQLKQTVEGLERERDFYFSKLRDIELLLQQAVDQDPEIEKAEDGLVKHIQAILYSTEEGFEIPAEAEGGVVDDQETF</sequence>
<evidence type="ECO:0000313" key="14">
    <source>
        <dbReference type="Proteomes" id="UP000593566"/>
    </source>
</evidence>
<dbReference type="GO" id="GO:0035372">
    <property type="term" value="P:protein localization to microtubule"/>
    <property type="evidence" value="ECO:0007669"/>
    <property type="project" value="UniProtKB-ARBA"/>
</dbReference>
<comment type="caution">
    <text evidence="13">The sequence shown here is derived from an EMBL/GenBank/DDBJ whole genome shotgun (WGS) entry which is preliminary data.</text>
</comment>
<evidence type="ECO:0000256" key="3">
    <source>
        <dbReference type="ARBA" id="ARBA00022490"/>
    </source>
</evidence>
<protein>
    <submittedName>
        <fullName evidence="13">Uncharacterized protein</fullName>
    </submittedName>
</protein>
<dbReference type="InterPro" id="IPR036133">
    <property type="entry name" value="EB1_C_sf"/>
</dbReference>
<dbReference type="GO" id="GO:0072686">
    <property type="term" value="C:mitotic spindle"/>
    <property type="evidence" value="ECO:0007669"/>
    <property type="project" value="UniProtKB-ARBA"/>
</dbReference>
<evidence type="ECO:0000256" key="4">
    <source>
        <dbReference type="ARBA" id="ARBA00022618"/>
    </source>
</evidence>
<dbReference type="FunFam" id="1.20.5.1430:FF:000005">
    <property type="entry name" value="Eb1, isoform E"/>
    <property type="match status" value="1"/>
</dbReference>
<evidence type="ECO:0000256" key="9">
    <source>
        <dbReference type="PROSITE-ProRule" id="PRU00576"/>
    </source>
</evidence>
<dbReference type="Proteomes" id="UP000593566">
    <property type="component" value="Unassembled WGS sequence"/>
</dbReference>
<evidence type="ECO:0000313" key="13">
    <source>
        <dbReference type="EMBL" id="KAF6222804.1"/>
    </source>
</evidence>
<evidence type="ECO:0000259" key="12">
    <source>
        <dbReference type="PROSITE" id="PS51230"/>
    </source>
</evidence>